<proteinExistence type="predicted"/>
<dbReference type="CDD" id="cd07920">
    <property type="entry name" value="Pumilio"/>
    <property type="match status" value="1"/>
</dbReference>
<evidence type="ECO:0000256" key="1">
    <source>
        <dbReference type="ARBA" id="ARBA00022737"/>
    </source>
</evidence>
<evidence type="ECO:0000256" key="2">
    <source>
        <dbReference type="PROSITE-ProRule" id="PRU00317"/>
    </source>
</evidence>
<accession>A0A5J4VZM4</accession>
<dbReference type="AlphaFoldDB" id="A0A5J4VZM4"/>
<feature type="compositionally biased region" description="Polar residues" evidence="3">
    <location>
        <begin position="26"/>
        <end position="41"/>
    </location>
</feature>
<feature type="repeat" description="Pumilio" evidence="2">
    <location>
        <begin position="317"/>
        <end position="352"/>
    </location>
</feature>
<protein>
    <submittedName>
        <fullName evidence="5">Putative pumilio RNA-binding family protein</fullName>
    </submittedName>
</protein>
<dbReference type="InterPro" id="IPR033133">
    <property type="entry name" value="PUM-HD"/>
</dbReference>
<gene>
    <name evidence="5" type="ORF">EZS28_016451</name>
</gene>
<dbReference type="GO" id="GO:0003729">
    <property type="term" value="F:mRNA binding"/>
    <property type="evidence" value="ECO:0007669"/>
    <property type="project" value="TreeGrafter"/>
</dbReference>
<dbReference type="PANTHER" id="PTHR12537">
    <property type="entry name" value="RNA BINDING PROTEIN PUMILIO-RELATED"/>
    <property type="match status" value="1"/>
</dbReference>
<feature type="region of interest" description="Disordered" evidence="3">
    <location>
        <begin position="562"/>
        <end position="610"/>
    </location>
</feature>
<reference evidence="5 6" key="1">
    <citation type="submission" date="2019-03" db="EMBL/GenBank/DDBJ databases">
        <title>Single cell metagenomics reveals metabolic interactions within the superorganism composed of flagellate Streblomastix strix and complex community of Bacteroidetes bacteria on its surface.</title>
        <authorList>
            <person name="Treitli S.C."/>
            <person name="Kolisko M."/>
            <person name="Husnik F."/>
            <person name="Keeling P."/>
            <person name="Hampl V."/>
        </authorList>
    </citation>
    <scope>NUCLEOTIDE SEQUENCE [LARGE SCALE GENOMIC DNA]</scope>
    <source>
        <strain evidence="5">ST1C</strain>
    </source>
</reference>
<dbReference type="GO" id="GO:0005737">
    <property type="term" value="C:cytoplasm"/>
    <property type="evidence" value="ECO:0007669"/>
    <property type="project" value="TreeGrafter"/>
</dbReference>
<dbReference type="PROSITE" id="PS50303">
    <property type="entry name" value="PUM_HD"/>
    <property type="match status" value="1"/>
</dbReference>
<sequence length="610" mass="68548">MQLQLQYQQQYEIQQTQQQKGIGHIGQNTGNELGNPQNQFKDNTLSQQGIIDVFANSMLAFNDDLLQKLHTQGLSNSIRLNDVVGHAIAFSCDQAGSRFLQQKFDEATPQERHGLFVELTAHTETLRRLIRNAFANYVVQKLCEGSDSTDKEQLGEIVLTDVLQMAEDTFGCRVVQRCLECVSTNLRIRIARILFPHTLRCISSQNANHVLQRCIENCAIYATEQSGKQGENEGYQLLDVVINSILDHGALLIATHVYGCRVLQRLLERGTAAQRTKIAENLLPHTNELSTNQYGNYVVQHLMERGDKDTRKQLLQIIKGRFFNMSLHKFASNVVEKCIEYSTEEDRNTIASEIILNRTNMDIDTSLGDYNDINAKTLSQLPPQAHSIFTLLNDQFGNYVVQTLIEFVSLQIRQLILDKARPLMVFIPPTILNNLLTAVPNISTNNDGSDSGQTISQNPDILSHSVQTGHLTETYLHTRLERMFRALGSIAPPSMVIKTAQQREFQEGKGFREGFARSDGNQRPDNQGIQNRALFTKNSNKITPQTSYPQQQIVQSLPSVLPSSIDMDNIGDRNGNDGKAQGNGGGKRGGRRKKQTQGGNYQNQNMGYWK</sequence>
<dbReference type="PANTHER" id="PTHR12537:SF12">
    <property type="entry name" value="MATERNAL PROTEIN PUMILIO"/>
    <property type="match status" value="1"/>
</dbReference>
<evidence type="ECO:0000313" key="6">
    <source>
        <dbReference type="Proteomes" id="UP000324800"/>
    </source>
</evidence>
<evidence type="ECO:0000256" key="3">
    <source>
        <dbReference type="SAM" id="MobiDB-lite"/>
    </source>
</evidence>
<organism evidence="5 6">
    <name type="scientific">Streblomastix strix</name>
    <dbReference type="NCBI Taxonomy" id="222440"/>
    <lineage>
        <taxon>Eukaryota</taxon>
        <taxon>Metamonada</taxon>
        <taxon>Preaxostyla</taxon>
        <taxon>Oxymonadida</taxon>
        <taxon>Streblomastigidae</taxon>
        <taxon>Streblomastix</taxon>
    </lineage>
</organism>
<keyword evidence="1" id="KW-0677">Repeat</keyword>
<dbReference type="InterPro" id="IPR033712">
    <property type="entry name" value="Pumilio_RNA-bd"/>
</dbReference>
<evidence type="ECO:0000259" key="4">
    <source>
        <dbReference type="PROSITE" id="PS50303"/>
    </source>
</evidence>
<feature type="repeat" description="Pumilio" evidence="2">
    <location>
        <begin position="281"/>
        <end position="316"/>
    </location>
</feature>
<dbReference type="GO" id="GO:0010608">
    <property type="term" value="P:post-transcriptional regulation of gene expression"/>
    <property type="evidence" value="ECO:0007669"/>
    <property type="project" value="TreeGrafter"/>
</dbReference>
<feature type="domain" description="PUM-HD" evidence="4">
    <location>
        <begin position="61"/>
        <end position="443"/>
    </location>
</feature>
<dbReference type="EMBL" id="SNRW01004148">
    <property type="protein sequence ID" value="KAA6388025.1"/>
    <property type="molecule type" value="Genomic_DNA"/>
</dbReference>
<dbReference type="OrthoDB" id="668540at2759"/>
<feature type="repeat" description="Pumilio" evidence="2">
    <location>
        <begin position="156"/>
        <end position="192"/>
    </location>
</feature>
<dbReference type="Pfam" id="PF00806">
    <property type="entry name" value="PUF"/>
    <property type="match status" value="8"/>
</dbReference>
<dbReference type="Gene3D" id="1.25.10.10">
    <property type="entry name" value="Leucine-rich Repeat Variant"/>
    <property type="match status" value="1"/>
</dbReference>
<feature type="region of interest" description="Disordered" evidence="3">
    <location>
        <begin position="22"/>
        <end position="41"/>
    </location>
</feature>
<dbReference type="SUPFAM" id="SSF48371">
    <property type="entry name" value="ARM repeat"/>
    <property type="match status" value="1"/>
</dbReference>
<dbReference type="SMART" id="SM00025">
    <property type="entry name" value="Pumilio"/>
    <property type="match status" value="8"/>
</dbReference>
<name>A0A5J4VZM4_9EUKA</name>
<dbReference type="InterPro" id="IPR001313">
    <property type="entry name" value="Pumilio_RNA-bd_rpt"/>
</dbReference>
<dbReference type="InterPro" id="IPR016024">
    <property type="entry name" value="ARM-type_fold"/>
</dbReference>
<dbReference type="InterPro" id="IPR011989">
    <property type="entry name" value="ARM-like"/>
</dbReference>
<evidence type="ECO:0000313" key="5">
    <source>
        <dbReference type="EMBL" id="KAA6388025.1"/>
    </source>
</evidence>
<dbReference type="PROSITE" id="PS50302">
    <property type="entry name" value="PUM"/>
    <property type="match status" value="6"/>
</dbReference>
<dbReference type="Proteomes" id="UP000324800">
    <property type="component" value="Unassembled WGS sequence"/>
</dbReference>
<feature type="repeat" description="Pumilio" evidence="2">
    <location>
        <begin position="82"/>
        <end position="118"/>
    </location>
</feature>
<comment type="caution">
    <text evidence="5">The sequence shown here is derived from an EMBL/GenBank/DDBJ whole genome shotgun (WGS) entry which is preliminary data.</text>
</comment>
<feature type="repeat" description="Pumilio" evidence="2">
    <location>
        <begin position="380"/>
        <end position="418"/>
    </location>
</feature>
<feature type="compositionally biased region" description="Polar residues" evidence="3">
    <location>
        <begin position="601"/>
        <end position="610"/>
    </location>
</feature>
<feature type="repeat" description="Pumilio" evidence="2">
    <location>
        <begin position="244"/>
        <end position="280"/>
    </location>
</feature>